<dbReference type="AlphaFoldDB" id="A0AAV4GSI0"/>
<dbReference type="EMBL" id="BMAT01001576">
    <property type="protein sequence ID" value="GFR88504.1"/>
    <property type="molecule type" value="Genomic_DNA"/>
</dbReference>
<sequence length="142" mass="15864">MSTPAFMEYCPASLPTRSPWLHDCVQSLQSAFTANGILRQSTAPHTQNNRLNTNAAEEDCGVLKEYHSINAAGLTNKPLRPSRGPLSANTTWRPNKKKKKKEKFARAQADVNQEVFDLAARAWNQAVKVSRMRCSRTAGMFE</sequence>
<evidence type="ECO:0000313" key="2">
    <source>
        <dbReference type="EMBL" id="GFR88504.1"/>
    </source>
</evidence>
<evidence type="ECO:0000313" key="3">
    <source>
        <dbReference type="Proteomes" id="UP000762676"/>
    </source>
</evidence>
<gene>
    <name evidence="2" type="ORF">ElyMa_000771600</name>
</gene>
<feature type="compositionally biased region" description="Basic residues" evidence="1">
    <location>
        <begin position="94"/>
        <end position="103"/>
    </location>
</feature>
<reference evidence="2 3" key="1">
    <citation type="journal article" date="2021" name="Elife">
        <title>Chloroplast acquisition without the gene transfer in kleptoplastic sea slugs, Plakobranchus ocellatus.</title>
        <authorList>
            <person name="Maeda T."/>
            <person name="Takahashi S."/>
            <person name="Yoshida T."/>
            <person name="Shimamura S."/>
            <person name="Takaki Y."/>
            <person name="Nagai Y."/>
            <person name="Toyoda A."/>
            <person name="Suzuki Y."/>
            <person name="Arimoto A."/>
            <person name="Ishii H."/>
            <person name="Satoh N."/>
            <person name="Nishiyama T."/>
            <person name="Hasebe M."/>
            <person name="Maruyama T."/>
            <person name="Minagawa J."/>
            <person name="Obokata J."/>
            <person name="Shigenobu S."/>
        </authorList>
    </citation>
    <scope>NUCLEOTIDE SEQUENCE [LARGE SCALE GENOMIC DNA]</scope>
</reference>
<comment type="caution">
    <text evidence="2">The sequence shown here is derived from an EMBL/GenBank/DDBJ whole genome shotgun (WGS) entry which is preliminary data.</text>
</comment>
<feature type="region of interest" description="Disordered" evidence="1">
    <location>
        <begin position="73"/>
        <end position="103"/>
    </location>
</feature>
<accession>A0AAV4GSI0</accession>
<organism evidence="2 3">
    <name type="scientific">Elysia marginata</name>
    <dbReference type="NCBI Taxonomy" id="1093978"/>
    <lineage>
        <taxon>Eukaryota</taxon>
        <taxon>Metazoa</taxon>
        <taxon>Spiralia</taxon>
        <taxon>Lophotrochozoa</taxon>
        <taxon>Mollusca</taxon>
        <taxon>Gastropoda</taxon>
        <taxon>Heterobranchia</taxon>
        <taxon>Euthyneura</taxon>
        <taxon>Panpulmonata</taxon>
        <taxon>Sacoglossa</taxon>
        <taxon>Placobranchoidea</taxon>
        <taxon>Plakobranchidae</taxon>
        <taxon>Elysia</taxon>
    </lineage>
</organism>
<evidence type="ECO:0000256" key="1">
    <source>
        <dbReference type="SAM" id="MobiDB-lite"/>
    </source>
</evidence>
<keyword evidence="3" id="KW-1185">Reference proteome</keyword>
<proteinExistence type="predicted"/>
<name>A0AAV4GSI0_9GAST</name>
<protein>
    <submittedName>
        <fullName evidence="2">Uncharacterized protein</fullName>
    </submittedName>
</protein>
<dbReference type="Proteomes" id="UP000762676">
    <property type="component" value="Unassembled WGS sequence"/>
</dbReference>